<evidence type="ECO:0000313" key="2">
    <source>
        <dbReference type="Proteomes" id="UP000000466"/>
    </source>
</evidence>
<proteinExistence type="predicted"/>
<dbReference type="InterPro" id="IPR016181">
    <property type="entry name" value="Acyl_CoA_acyltransferase"/>
</dbReference>
<evidence type="ECO:0008006" key="3">
    <source>
        <dbReference type="Google" id="ProtNLM"/>
    </source>
</evidence>
<dbReference type="AlphaFoldDB" id="K4L0M9"/>
<sequence length="373" mass="42730">MHCQFLTSIHDIPEAEWQTLLGSDYPFLQYAFLSALETSGCVGEGTGWHPHYLWVTEAQVPVAAAPLFIKTDSWGEYVFDWAWADAFRRAGRAYYPKWVCAIPFTPASGPRLLGTLTAGHWPALQQQLEQQAHNNAISSLHWLLSGPDESAQLAPRWRQRQGTQFHWFNHGFKDFAGFLATFNARKRKSLLRERRKVAEAGITLTRKTGADITAADWEHFYACYRHTYAKRSGHAGYLNRAFFQTLSQSLAHQVMLVQAEREGQLIASALNFFDAHTLYGRYWGCLEEWDCLHFEACYYQGIEFAIEQKLTRFDPGAQGEHKIQRGFTPVPVVSNHWIKDADARAAIDQFIETERRHNEAYLKAAADLLPFRQ</sequence>
<dbReference type="RefSeq" id="WP_016389411.1">
    <property type="nucleotide sequence ID" value="NC_018868.3"/>
</dbReference>
<dbReference type="PANTHER" id="PTHR47017">
    <property type="entry name" value="ACYL-COA"/>
    <property type="match status" value="1"/>
</dbReference>
<dbReference type="HOGENOM" id="CLU_036032_1_0_6"/>
<dbReference type="KEGG" id="saga:M5M_12675"/>
<protein>
    <recommendedName>
        <fullName evidence="3">GNAT family N-acetyltransferase</fullName>
    </recommendedName>
</protein>
<dbReference type="Gene3D" id="3.40.630.30">
    <property type="match status" value="1"/>
</dbReference>
<reference evidence="1 2" key="1">
    <citation type="journal article" date="2013" name="Genome Announc.">
        <title>Complete genome sequence of Simiduia agarivorans SA1(T), a marine bacterium able to degrade a variety of polysaccharides.</title>
        <authorList>
            <person name="Lin S.Y."/>
            <person name="Shieh W.Y."/>
            <person name="Chen J.S."/>
            <person name="Tang S.L."/>
        </authorList>
    </citation>
    <scope>NUCLEOTIDE SEQUENCE [LARGE SCALE GENOMIC DNA]</scope>
    <source>
        <strain evidence="2">DSM 21679 / JCM 13881 / BCRC 17597 / SA1</strain>
    </source>
</reference>
<dbReference type="OrthoDB" id="9776898at2"/>
<keyword evidence="2" id="KW-1185">Reference proteome</keyword>
<dbReference type="Pfam" id="PF04339">
    <property type="entry name" value="FemAB_like"/>
    <property type="match status" value="1"/>
</dbReference>
<dbReference type="EMBL" id="CP003746">
    <property type="protein sequence ID" value="AFU99687.2"/>
    <property type="molecule type" value="Genomic_DNA"/>
</dbReference>
<dbReference type="PANTHER" id="PTHR47017:SF1">
    <property type="entry name" value="ACYL-COA"/>
    <property type="match status" value="1"/>
</dbReference>
<name>K4L0M9_SIMAS</name>
<gene>
    <name evidence="1" type="ordered locus">M5M_12675</name>
</gene>
<dbReference type="Proteomes" id="UP000000466">
    <property type="component" value="Chromosome"/>
</dbReference>
<dbReference type="STRING" id="1117647.M5M_12675"/>
<accession>K4L0M9</accession>
<dbReference type="SUPFAM" id="SSF55729">
    <property type="entry name" value="Acyl-CoA N-acyltransferases (Nat)"/>
    <property type="match status" value="1"/>
</dbReference>
<dbReference type="eggNOG" id="COG3146">
    <property type="taxonomic scope" value="Bacteria"/>
</dbReference>
<evidence type="ECO:0000313" key="1">
    <source>
        <dbReference type="EMBL" id="AFU99687.2"/>
    </source>
</evidence>
<dbReference type="InterPro" id="IPR007434">
    <property type="entry name" value="FemAB-like"/>
</dbReference>
<organism evidence="1 2">
    <name type="scientific">Simiduia agarivorans (strain DSM 21679 / JCM 13881 / BCRC 17597 / SA1)</name>
    <dbReference type="NCBI Taxonomy" id="1117647"/>
    <lineage>
        <taxon>Bacteria</taxon>
        <taxon>Pseudomonadati</taxon>
        <taxon>Pseudomonadota</taxon>
        <taxon>Gammaproteobacteria</taxon>
        <taxon>Cellvibrionales</taxon>
        <taxon>Cellvibrionaceae</taxon>
        <taxon>Simiduia</taxon>
    </lineage>
</organism>